<dbReference type="Proteomes" id="UP001324380">
    <property type="component" value="Chromosome"/>
</dbReference>
<evidence type="ECO:0000313" key="2">
    <source>
        <dbReference type="EMBL" id="WPU93305.1"/>
    </source>
</evidence>
<proteinExistence type="predicted"/>
<feature type="chain" id="PRO_5046802450" evidence="1">
    <location>
        <begin position="21"/>
        <end position="127"/>
    </location>
</feature>
<feature type="signal peptide" evidence="1">
    <location>
        <begin position="1"/>
        <end position="20"/>
    </location>
</feature>
<dbReference type="EMBL" id="CP139558">
    <property type="protein sequence ID" value="WPU93305.1"/>
    <property type="molecule type" value="Genomic_DNA"/>
</dbReference>
<dbReference type="RefSeq" id="WP_321562452.1">
    <property type="nucleotide sequence ID" value="NZ_CP139558.1"/>
</dbReference>
<protein>
    <submittedName>
        <fullName evidence="2">Uncharacterized protein</fullName>
    </submittedName>
</protein>
<sequence>MKNSIKLSALFLLLSLSAFATTPAKIKNDTVSAKNSIMLSSMLKDRGVYINVVKTEKCNPYVMIYDNERNILIKDFLPNKANAAKGYVFTNLDNGDYTIEVTANNEIVKKKVHVYKEYDQKAFFFID</sequence>
<gene>
    <name evidence="2" type="ORF">SNE25_28705</name>
</gene>
<organism evidence="2 3">
    <name type="scientific">Mucilaginibacter sabulilitoris</name>
    <dbReference type="NCBI Taxonomy" id="1173583"/>
    <lineage>
        <taxon>Bacteria</taxon>
        <taxon>Pseudomonadati</taxon>
        <taxon>Bacteroidota</taxon>
        <taxon>Sphingobacteriia</taxon>
        <taxon>Sphingobacteriales</taxon>
        <taxon>Sphingobacteriaceae</taxon>
        <taxon>Mucilaginibacter</taxon>
    </lineage>
</organism>
<reference evidence="2 3" key="1">
    <citation type="submission" date="2023-11" db="EMBL/GenBank/DDBJ databases">
        <title>Analysis of the Genomes of Mucilaginibacter gossypii cycad 4 and M. sabulilitoris SNA2: microbes with the potential for plant growth promotion.</title>
        <authorList>
            <person name="Hirsch A.M."/>
            <person name="Humm E."/>
            <person name="Rubbi M."/>
            <person name="Del Vecchio G."/>
            <person name="Ha S.M."/>
            <person name="Pellegrini M."/>
            <person name="Gunsalus R.P."/>
        </authorList>
    </citation>
    <scope>NUCLEOTIDE SEQUENCE [LARGE SCALE GENOMIC DNA]</scope>
    <source>
        <strain evidence="2 3">SNA2</strain>
    </source>
</reference>
<evidence type="ECO:0000256" key="1">
    <source>
        <dbReference type="SAM" id="SignalP"/>
    </source>
</evidence>
<keyword evidence="3" id="KW-1185">Reference proteome</keyword>
<keyword evidence="1" id="KW-0732">Signal</keyword>
<evidence type="ECO:0000313" key="3">
    <source>
        <dbReference type="Proteomes" id="UP001324380"/>
    </source>
</evidence>
<name>A0ABZ0TP89_9SPHI</name>
<accession>A0ABZ0TP89</accession>